<reference evidence="3" key="1">
    <citation type="journal article" date="2019" name="Int. J. Syst. Evol. Microbiol.">
        <title>The Global Catalogue of Microorganisms (GCM) 10K type strain sequencing project: providing services to taxonomists for standard genome sequencing and annotation.</title>
        <authorList>
            <consortium name="The Broad Institute Genomics Platform"/>
            <consortium name="The Broad Institute Genome Sequencing Center for Infectious Disease"/>
            <person name="Wu L."/>
            <person name="Ma J."/>
        </authorList>
    </citation>
    <scope>NUCLEOTIDE SEQUENCE [LARGE SCALE GENOMIC DNA]</scope>
    <source>
        <strain evidence="3">JCM 18015</strain>
    </source>
</reference>
<gene>
    <name evidence="2" type="ORF">GCM10023209_13340</name>
</gene>
<evidence type="ECO:0000256" key="1">
    <source>
        <dbReference type="SAM" id="MobiDB-lite"/>
    </source>
</evidence>
<comment type="caution">
    <text evidence="2">The sequence shown here is derived from an EMBL/GenBank/DDBJ whole genome shotgun (WGS) entry which is preliminary data.</text>
</comment>
<protein>
    <recommendedName>
        <fullName evidence="4">Major tropism determinant N-terminal domain-containing protein</fullName>
    </recommendedName>
</protein>
<evidence type="ECO:0000313" key="3">
    <source>
        <dbReference type="Proteomes" id="UP001499910"/>
    </source>
</evidence>
<dbReference type="RefSeq" id="WP_259549911.1">
    <property type="nucleotide sequence ID" value="NZ_BAABHW010000002.1"/>
</dbReference>
<keyword evidence="3" id="KW-1185">Reference proteome</keyword>
<accession>A0ABP9L3W4</accession>
<organism evidence="2 3">
    <name type="scientific">[Roseibacterium] beibuensis</name>
    <dbReference type="NCBI Taxonomy" id="1193142"/>
    <lineage>
        <taxon>Bacteria</taxon>
        <taxon>Pseudomonadati</taxon>
        <taxon>Pseudomonadota</taxon>
        <taxon>Alphaproteobacteria</taxon>
        <taxon>Rhodobacterales</taxon>
        <taxon>Roseobacteraceae</taxon>
        <taxon>Roseicyclus</taxon>
    </lineage>
</organism>
<feature type="region of interest" description="Disordered" evidence="1">
    <location>
        <begin position="1"/>
        <end position="24"/>
    </location>
</feature>
<proteinExistence type="predicted"/>
<dbReference type="EMBL" id="BAABHW010000002">
    <property type="protein sequence ID" value="GAA5070520.1"/>
    <property type="molecule type" value="Genomic_DNA"/>
</dbReference>
<sequence length="122" mass="12817">MSNTIQIRRRNSSASGPPAALRSGEMAYSTPDDMLYVGRGDDGSGNAQSVQPVNLARTVAEAELAGLAGTGRLVPGRVYLLSDAAYIALARTAGTFDTFWRITVSDTPPASPAMGELWVDIS</sequence>
<name>A0ABP9L3W4_9RHOB</name>
<evidence type="ECO:0008006" key="4">
    <source>
        <dbReference type="Google" id="ProtNLM"/>
    </source>
</evidence>
<dbReference type="Proteomes" id="UP001499910">
    <property type="component" value="Unassembled WGS sequence"/>
</dbReference>
<evidence type="ECO:0000313" key="2">
    <source>
        <dbReference type="EMBL" id="GAA5070520.1"/>
    </source>
</evidence>